<feature type="transmembrane region" description="Helical" evidence="5">
    <location>
        <begin position="295"/>
        <end position="320"/>
    </location>
</feature>
<dbReference type="Pfam" id="PF07690">
    <property type="entry name" value="MFS_1"/>
    <property type="match status" value="1"/>
</dbReference>
<keyword evidence="2 5" id="KW-0812">Transmembrane</keyword>
<feature type="transmembrane region" description="Helical" evidence="5">
    <location>
        <begin position="327"/>
        <end position="345"/>
    </location>
</feature>
<dbReference type="EMBL" id="JARPUR010000001">
    <property type="protein sequence ID" value="KAK4885299.1"/>
    <property type="molecule type" value="Genomic_DNA"/>
</dbReference>
<evidence type="ECO:0000256" key="5">
    <source>
        <dbReference type="SAM" id="Phobius"/>
    </source>
</evidence>
<comment type="caution">
    <text evidence="7">The sequence shown here is derived from an EMBL/GenBank/DDBJ whole genome shotgun (WGS) entry which is preliminary data.</text>
</comment>
<evidence type="ECO:0000313" key="7">
    <source>
        <dbReference type="EMBL" id="KAK4885299.1"/>
    </source>
</evidence>
<dbReference type="Gene3D" id="1.20.1250.20">
    <property type="entry name" value="MFS general substrate transporter like domains"/>
    <property type="match status" value="1"/>
</dbReference>
<dbReference type="InterPro" id="IPR011701">
    <property type="entry name" value="MFS"/>
</dbReference>
<keyword evidence="4 5" id="KW-0472">Membrane</keyword>
<dbReference type="InterPro" id="IPR020846">
    <property type="entry name" value="MFS_dom"/>
</dbReference>
<feature type="transmembrane region" description="Helical" evidence="5">
    <location>
        <begin position="129"/>
        <end position="156"/>
    </location>
</feature>
<name>A0AAN7SLB4_9COLE</name>
<feature type="transmembrane region" description="Helical" evidence="5">
    <location>
        <begin position="351"/>
        <end position="372"/>
    </location>
</feature>
<dbReference type="Proteomes" id="UP001353858">
    <property type="component" value="Unassembled WGS sequence"/>
</dbReference>
<dbReference type="PANTHER" id="PTHR23507:SF39">
    <property type="entry name" value="GH23453P-RELATED"/>
    <property type="match status" value="1"/>
</dbReference>
<feature type="transmembrane region" description="Helical" evidence="5">
    <location>
        <begin position="196"/>
        <end position="217"/>
    </location>
</feature>
<sequence length="457" mass="50367">MAFKLNVEIVSLLIFFALNFSGTITGDYVIYTTCYVTLGYNQTICALLGTNNTNNETAKLEAEVQPFATRITTTSAVIDATFAPLLCFFLGSWSDKFGRKPVMLLGIAGSAGSYLIKCIISSIPGVSPWFMLISSLPSSITGGISATITVMLCYIADTTTNQERGIKLFIFEGTVGLGMVVSALTCTLALDALGYPAVFFISFVCAVLSWIFVFICIPESVENPENENKFRRLFNIELLISTIKTVFKPRDHYERGILLTTFALLALTVFSYFGVTSVLFLYLRNKFSWSLGQCTFYTSVMSVVSIVGGTIGIALFYKVLQFKEASIILLSLFTCLIATMFQGSAKTTFEFYISGSFNLLSSTVSPMGRNIISKIIEVENVGKVFSILITIEAMFALGGNLFYTFIYNNTLTTLPSAFYFLTSGFYGVNIILLGVILLFQRYTNQLIYVDVSEESIN</sequence>
<dbReference type="InterPro" id="IPR036259">
    <property type="entry name" value="MFS_trans_sf"/>
</dbReference>
<feature type="transmembrane region" description="Helical" evidence="5">
    <location>
        <begin position="102"/>
        <end position="123"/>
    </location>
</feature>
<feature type="transmembrane region" description="Helical" evidence="5">
    <location>
        <begin position="418"/>
        <end position="439"/>
    </location>
</feature>
<organism evidence="7 8">
    <name type="scientific">Aquatica leii</name>
    <dbReference type="NCBI Taxonomy" id="1421715"/>
    <lineage>
        <taxon>Eukaryota</taxon>
        <taxon>Metazoa</taxon>
        <taxon>Ecdysozoa</taxon>
        <taxon>Arthropoda</taxon>
        <taxon>Hexapoda</taxon>
        <taxon>Insecta</taxon>
        <taxon>Pterygota</taxon>
        <taxon>Neoptera</taxon>
        <taxon>Endopterygota</taxon>
        <taxon>Coleoptera</taxon>
        <taxon>Polyphaga</taxon>
        <taxon>Elateriformia</taxon>
        <taxon>Elateroidea</taxon>
        <taxon>Lampyridae</taxon>
        <taxon>Luciolinae</taxon>
        <taxon>Aquatica</taxon>
    </lineage>
</organism>
<dbReference type="GO" id="GO:0016020">
    <property type="term" value="C:membrane"/>
    <property type="evidence" value="ECO:0007669"/>
    <property type="project" value="UniProtKB-SubCell"/>
</dbReference>
<feature type="domain" description="Major facilitator superfamily (MFS) profile" evidence="6">
    <location>
        <begin position="7"/>
        <end position="442"/>
    </location>
</feature>
<keyword evidence="8" id="KW-1185">Reference proteome</keyword>
<evidence type="ECO:0000313" key="8">
    <source>
        <dbReference type="Proteomes" id="UP001353858"/>
    </source>
</evidence>
<dbReference type="GO" id="GO:0022857">
    <property type="term" value="F:transmembrane transporter activity"/>
    <property type="evidence" value="ECO:0007669"/>
    <property type="project" value="InterPro"/>
</dbReference>
<evidence type="ECO:0000256" key="1">
    <source>
        <dbReference type="ARBA" id="ARBA00004141"/>
    </source>
</evidence>
<comment type="subcellular location">
    <subcellularLocation>
        <location evidence="1">Membrane</location>
        <topology evidence="1">Multi-pass membrane protein</topology>
    </subcellularLocation>
</comment>
<evidence type="ECO:0000256" key="2">
    <source>
        <dbReference type="ARBA" id="ARBA00022692"/>
    </source>
</evidence>
<dbReference type="AlphaFoldDB" id="A0AAN7SLB4"/>
<feature type="transmembrane region" description="Helical" evidence="5">
    <location>
        <begin position="67"/>
        <end position="90"/>
    </location>
</feature>
<evidence type="ECO:0000256" key="3">
    <source>
        <dbReference type="ARBA" id="ARBA00022989"/>
    </source>
</evidence>
<evidence type="ECO:0000256" key="4">
    <source>
        <dbReference type="ARBA" id="ARBA00023136"/>
    </source>
</evidence>
<feature type="transmembrane region" description="Helical" evidence="5">
    <location>
        <begin position="384"/>
        <end position="406"/>
    </location>
</feature>
<protein>
    <recommendedName>
        <fullName evidence="6">Major facilitator superfamily (MFS) profile domain-containing protein</fullName>
    </recommendedName>
</protein>
<feature type="transmembrane region" description="Helical" evidence="5">
    <location>
        <begin position="12"/>
        <end position="31"/>
    </location>
</feature>
<proteinExistence type="predicted"/>
<dbReference type="PROSITE" id="PS50850">
    <property type="entry name" value="MFS"/>
    <property type="match status" value="1"/>
</dbReference>
<feature type="transmembrane region" description="Helical" evidence="5">
    <location>
        <begin position="168"/>
        <end position="190"/>
    </location>
</feature>
<feature type="transmembrane region" description="Helical" evidence="5">
    <location>
        <begin position="257"/>
        <end position="283"/>
    </location>
</feature>
<reference evidence="8" key="1">
    <citation type="submission" date="2023-01" db="EMBL/GenBank/DDBJ databases">
        <title>Key to firefly adult light organ development and bioluminescence: homeobox transcription factors regulate luciferase expression and transportation to peroxisome.</title>
        <authorList>
            <person name="Fu X."/>
        </authorList>
    </citation>
    <scope>NUCLEOTIDE SEQUENCE [LARGE SCALE GENOMIC DNA]</scope>
</reference>
<accession>A0AAN7SLB4</accession>
<evidence type="ECO:0000259" key="6">
    <source>
        <dbReference type="PROSITE" id="PS50850"/>
    </source>
</evidence>
<keyword evidence="3 5" id="KW-1133">Transmembrane helix</keyword>
<dbReference type="PANTHER" id="PTHR23507">
    <property type="entry name" value="ZGC:174356"/>
    <property type="match status" value="1"/>
</dbReference>
<dbReference type="SUPFAM" id="SSF103473">
    <property type="entry name" value="MFS general substrate transporter"/>
    <property type="match status" value="1"/>
</dbReference>
<gene>
    <name evidence="7" type="ORF">RN001_001570</name>
</gene>